<feature type="non-terminal residue" evidence="2">
    <location>
        <position position="92"/>
    </location>
</feature>
<dbReference type="Pfam" id="PF24576">
    <property type="entry name" value="IR75A_N"/>
    <property type="match status" value="1"/>
</dbReference>
<reference evidence="2" key="2">
    <citation type="submission" date="2023-05" db="EMBL/GenBank/DDBJ databases">
        <authorList>
            <person name="Fouks B."/>
        </authorList>
    </citation>
    <scope>NUCLEOTIDE SEQUENCE</scope>
    <source>
        <strain evidence="2">Stay&amp;Tobe</strain>
        <tissue evidence="2">Testes</tissue>
    </source>
</reference>
<comment type="caution">
    <text evidence="2">The sequence shown here is derived from an EMBL/GenBank/DDBJ whole genome shotgun (WGS) entry which is preliminary data.</text>
</comment>
<dbReference type="Proteomes" id="UP001233999">
    <property type="component" value="Unassembled WGS sequence"/>
</dbReference>
<organism evidence="2 3">
    <name type="scientific">Diploptera punctata</name>
    <name type="common">Pacific beetle cockroach</name>
    <dbReference type="NCBI Taxonomy" id="6984"/>
    <lineage>
        <taxon>Eukaryota</taxon>
        <taxon>Metazoa</taxon>
        <taxon>Ecdysozoa</taxon>
        <taxon>Arthropoda</taxon>
        <taxon>Hexapoda</taxon>
        <taxon>Insecta</taxon>
        <taxon>Pterygota</taxon>
        <taxon>Neoptera</taxon>
        <taxon>Polyneoptera</taxon>
        <taxon>Dictyoptera</taxon>
        <taxon>Blattodea</taxon>
        <taxon>Blaberoidea</taxon>
        <taxon>Blaberidae</taxon>
        <taxon>Diplopterinae</taxon>
        <taxon>Diploptera</taxon>
    </lineage>
</organism>
<reference evidence="2" key="1">
    <citation type="journal article" date="2023" name="IScience">
        <title>Live-bearing cockroach genome reveals convergent evolutionary mechanisms linked to viviparity in insects and beyond.</title>
        <authorList>
            <person name="Fouks B."/>
            <person name="Harrison M.C."/>
            <person name="Mikhailova A.A."/>
            <person name="Marchal E."/>
            <person name="English S."/>
            <person name="Carruthers M."/>
            <person name="Jennings E.C."/>
            <person name="Chiamaka E.L."/>
            <person name="Frigard R.A."/>
            <person name="Pippel M."/>
            <person name="Attardo G.M."/>
            <person name="Benoit J.B."/>
            <person name="Bornberg-Bauer E."/>
            <person name="Tobe S.S."/>
        </authorList>
    </citation>
    <scope>NUCLEOTIDE SEQUENCE</scope>
    <source>
        <strain evidence="2">Stay&amp;Tobe</strain>
    </source>
</reference>
<keyword evidence="3" id="KW-1185">Reference proteome</keyword>
<name>A0AAD7ZBR6_DIPPU</name>
<dbReference type="EMBL" id="JASPKZ010009377">
    <property type="protein sequence ID" value="KAJ9577073.1"/>
    <property type="molecule type" value="Genomic_DNA"/>
</dbReference>
<feature type="domain" description="Ionotropic receptor 75a N-terminal" evidence="1">
    <location>
        <begin position="15"/>
        <end position="88"/>
    </location>
</feature>
<feature type="non-terminal residue" evidence="2">
    <location>
        <position position="1"/>
    </location>
</feature>
<gene>
    <name evidence="2" type="ORF">L9F63_006353</name>
</gene>
<accession>A0AAD7ZBR6</accession>
<sequence length="92" mass="10481">INLADGIWLLFMDSNQGIEELDIPINSEFLVANQDGEHVIITEVYHVNYSQLLRYQYFSNWSTSNGLSSPKLGLYTRRGDLQNLTFKVGGIK</sequence>
<dbReference type="AlphaFoldDB" id="A0AAD7ZBR6"/>
<protein>
    <recommendedName>
        <fullName evidence="1">Ionotropic receptor 75a N-terminal domain-containing protein</fullName>
    </recommendedName>
</protein>
<evidence type="ECO:0000313" key="3">
    <source>
        <dbReference type="Proteomes" id="UP001233999"/>
    </source>
</evidence>
<proteinExistence type="predicted"/>
<dbReference type="InterPro" id="IPR057074">
    <property type="entry name" value="IR75A_N"/>
</dbReference>
<evidence type="ECO:0000313" key="2">
    <source>
        <dbReference type="EMBL" id="KAJ9577073.1"/>
    </source>
</evidence>
<evidence type="ECO:0000259" key="1">
    <source>
        <dbReference type="Pfam" id="PF24576"/>
    </source>
</evidence>